<dbReference type="OrthoDB" id="9990035at2759"/>
<feature type="domain" description="Fibrinogen C-terminal" evidence="4">
    <location>
        <begin position="3"/>
        <end position="47"/>
    </location>
</feature>
<reference evidence="5 6" key="1">
    <citation type="journal article" date="2019" name="PLoS ONE">
        <title>Genomic analyses reveal an absence of contemporary introgressive admixture between fin whales and blue whales, despite known hybrids.</title>
        <authorList>
            <person name="Westbury M.V."/>
            <person name="Petersen B."/>
            <person name="Lorenzen E.D."/>
        </authorList>
    </citation>
    <scope>NUCLEOTIDE SEQUENCE [LARGE SCALE GENOMIC DNA]</scope>
    <source>
        <strain evidence="5">FinWhale-01</strain>
    </source>
</reference>
<feature type="non-terminal residue" evidence="5">
    <location>
        <position position="113"/>
    </location>
</feature>
<comment type="subcellular location">
    <subcellularLocation>
        <location evidence="1">Secreted</location>
    </subcellularLocation>
</comment>
<dbReference type="AlphaFoldDB" id="A0A643CIE5"/>
<evidence type="ECO:0000259" key="4">
    <source>
        <dbReference type="PROSITE" id="PS51406"/>
    </source>
</evidence>
<feature type="region of interest" description="Disordered" evidence="3">
    <location>
        <begin position="91"/>
        <end position="113"/>
    </location>
</feature>
<dbReference type="NCBIfam" id="NF040941">
    <property type="entry name" value="GGGWT_bact"/>
    <property type="match status" value="1"/>
</dbReference>
<dbReference type="SUPFAM" id="SSF56496">
    <property type="entry name" value="Fibrinogen C-terminal domain-like"/>
    <property type="match status" value="1"/>
</dbReference>
<organism evidence="5 6">
    <name type="scientific">Balaenoptera physalus</name>
    <name type="common">Fin whale</name>
    <name type="synonym">Balaena physalus</name>
    <dbReference type="NCBI Taxonomy" id="9770"/>
    <lineage>
        <taxon>Eukaryota</taxon>
        <taxon>Metazoa</taxon>
        <taxon>Chordata</taxon>
        <taxon>Craniata</taxon>
        <taxon>Vertebrata</taxon>
        <taxon>Euteleostomi</taxon>
        <taxon>Mammalia</taxon>
        <taxon>Eutheria</taxon>
        <taxon>Laurasiatheria</taxon>
        <taxon>Artiodactyla</taxon>
        <taxon>Whippomorpha</taxon>
        <taxon>Cetacea</taxon>
        <taxon>Mysticeti</taxon>
        <taxon>Balaenopteridae</taxon>
        <taxon>Balaenoptera</taxon>
    </lineage>
</organism>
<keyword evidence="6" id="KW-1185">Reference proteome</keyword>
<dbReference type="PROSITE" id="PS51406">
    <property type="entry name" value="FIBRINOGEN_C_2"/>
    <property type="match status" value="1"/>
</dbReference>
<evidence type="ECO:0000313" key="6">
    <source>
        <dbReference type="Proteomes" id="UP000437017"/>
    </source>
</evidence>
<dbReference type="Pfam" id="PF00147">
    <property type="entry name" value="Fibrinogen_C"/>
    <property type="match status" value="1"/>
</dbReference>
<evidence type="ECO:0000313" key="5">
    <source>
        <dbReference type="EMBL" id="KAB0400021.1"/>
    </source>
</evidence>
<evidence type="ECO:0000256" key="1">
    <source>
        <dbReference type="ARBA" id="ARBA00004613"/>
    </source>
</evidence>
<dbReference type="Gene3D" id="3.90.215.10">
    <property type="entry name" value="Gamma Fibrinogen, chain A, domain 1"/>
    <property type="match status" value="1"/>
</dbReference>
<evidence type="ECO:0000256" key="2">
    <source>
        <dbReference type="ARBA" id="ARBA00022525"/>
    </source>
</evidence>
<dbReference type="InterPro" id="IPR036056">
    <property type="entry name" value="Fibrinogen-like_C"/>
</dbReference>
<evidence type="ECO:0000256" key="3">
    <source>
        <dbReference type="SAM" id="MobiDB-lite"/>
    </source>
</evidence>
<dbReference type="Proteomes" id="UP000437017">
    <property type="component" value="Unassembled WGS sequence"/>
</dbReference>
<proteinExistence type="predicted"/>
<accession>A0A643CIE5</accession>
<comment type="caution">
    <text evidence="5">The sequence shown here is derived from an EMBL/GenBank/DDBJ whole genome shotgun (WGS) entry which is preliminary data.</text>
</comment>
<keyword evidence="2" id="KW-0964">Secreted</keyword>
<dbReference type="EMBL" id="SGJD01001422">
    <property type="protein sequence ID" value="KAB0400021.1"/>
    <property type="molecule type" value="Genomic_DNA"/>
</dbReference>
<sequence>MERSCLQQPLDCDDIYAQGYQEDGVYLIYPSGPSVPVPVFCDMTTEGFPEEIQRLSELLPGLERLQAGLWPRRWGNLHLLTLKQKYELRAPEARHPNRISPRLPQATLEQPQP</sequence>
<protein>
    <recommendedName>
        <fullName evidence="4">Fibrinogen C-terminal domain-containing protein</fullName>
    </recommendedName>
</protein>
<gene>
    <name evidence="5" type="ORF">E2I00_017963</name>
</gene>
<name>A0A643CIE5_BALPH</name>
<dbReference type="InterPro" id="IPR002181">
    <property type="entry name" value="Fibrinogen_a/b/g_C_dom"/>
</dbReference>
<dbReference type="GO" id="GO:0005576">
    <property type="term" value="C:extracellular region"/>
    <property type="evidence" value="ECO:0007669"/>
    <property type="project" value="UniProtKB-SubCell"/>
</dbReference>
<dbReference type="InterPro" id="IPR014716">
    <property type="entry name" value="Fibrinogen_a/b/g_C_1"/>
</dbReference>